<proteinExistence type="inferred from homology"/>
<dbReference type="HOGENOM" id="CLU_004585_5_10_0"/>
<evidence type="ECO:0000256" key="9">
    <source>
        <dbReference type="ARBA" id="ARBA00048988"/>
    </source>
</evidence>
<evidence type="ECO:0000256" key="6">
    <source>
        <dbReference type="ARBA" id="ARBA00023235"/>
    </source>
</evidence>
<dbReference type="PANTHER" id="PTHR11070:SF3">
    <property type="entry name" value="DNA 3'-5' HELICASE"/>
    <property type="match status" value="1"/>
</dbReference>
<protein>
    <recommendedName>
        <fullName evidence="8">DNA 3'-5' helicase</fullName>
        <ecNumber evidence="8">5.6.2.4</ecNumber>
    </recommendedName>
</protein>
<comment type="catalytic activity">
    <reaction evidence="9">
        <text>ATP + H2O = ADP + phosphate + H(+)</text>
        <dbReference type="Rhea" id="RHEA:13065"/>
        <dbReference type="ChEBI" id="CHEBI:15377"/>
        <dbReference type="ChEBI" id="CHEBI:15378"/>
        <dbReference type="ChEBI" id="CHEBI:30616"/>
        <dbReference type="ChEBI" id="CHEBI:43474"/>
        <dbReference type="ChEBI" id="CHEBI:456216"/>
        <dbReference type="EC" id="5.6.2.4"/>
    </reaction>
</comment>
<dbReference type="InterPro" id="IPR014017">
    <property type="entry name" value="DNA_helicase_UvrD-like_C"/>
</dbReference>
<keyword evidence="2 10" id="KW-0547">Nucleotide-binding</keyword>
<dbReference type="PATRIC" id="fig|1162668.3.peg.1386"/>
<dbReference type="STRING" id="1162668.LFE_1190"/>
<evidence type="ECO:0000256" key="5">
    <source>
        <dbReference type="ARBA" id="ARBA00022840"/>
    </source>
</evidence>
<dbReference type="GO" id="GO:0043138">
    <property type="term" value="F:3'-5' DNA helicase activity"/>
    <property type="evidence" value="ECO:0007669"/>
    <property type="project" value="UniProtKB-EC"/>
</dbReference>
<dbReference type="Pfam" id="PF13361">
    <property type="entry name" value="UvrD_C"/>
    <property type="match status" value="1"/>
</dbReference>
<evidence type="ECO:0000256" key="7">
    <source>
        <dbReference type="ARBA" id="ARBA00034617"/>
    </source>
</evidence>
<dbReference type="CDD" id="cd17932">
    <property type="entry name" value="DEXQc_UvrD"/>
    <property type="match status" value="1"/>
</dbReference>
<dbReference type="PROSITE" id="PS51198">
    <property type="entry name" value="UVRD_HELICASE_ATP_BIND"/>
    <property type="match status" value="1"/>
</dbReference>
<dbReference type="InterPro" id="IPR014016">
    <property type="entry name" value="UvrD-like_ATP-bd"/>
</dbReference>
<dbReference type="Gene3D" id="1.10.10.160">
    <property type="match status" value="1"/>
</dbReference>
<accession>I0INN1</accession>
<evidence type="ECO:0000259" key="11">
    <source>
        <dbReference type="PROSITE" id="PS51198"/>
    </source>
</evidence>
<dbReference type="SUPFAM" id="SSF52540">
    <property type="entry name" value="P-loop containing nucleoside triphosphate hydrolases"/>
    <property type="match status" value="1"/>
</dbReference>
<dbReference type="RefSeq" id="WP_014449370.1">
    <property type="nucleotide sequence ID" value="NC_017094.1"/>
</dbReference>
<dbReference type="Pfam" id="PF00580">
    <property type="entry name" value="UvrD-helicase"/>
    <property type="match status" value="1"/>
</dbReference>
<sequence length="647" mass="73803">MNSVDFEHDLNEEQQKAALAPDGPSLILAGAGSGKTRVLTYRAAYLLSKGVPFHRILLLTFTKKSAIVMQNRLKDLLGDHPPLPWAGTFHHVGFRLIREFGQRVGLASALTIMDREDQLDMIKALVDTVGTKDSDFPPASLILNIMSLASNKLMALEELLGDRYPHLFRYLPELEEIARRYLVRKQDSRLLDYDDLLLYWYRLLDDPEILPLLQGRFRFILVDEYQDTNPLQAALLDRLAQGHQQLFAVGDDSQSIYSFRGANVENMLSFSERYPNAEVFRLETNYRSTVSILDIANRVILQNQRQLPKVLRSVLDQGSLPECITFYSDIDQAQYVAKRISQKEDRGEMMGEVCVLYRSHYLSLSIQIELARRRIPFTLTSGLRFYEQAHIKDILAYLRLVLNPRDSSAFSRLLRMIPKVGPKATEKILQWMATCDDPVEALCSLQAGKVLTPKLVAGVTSLGERLSSLRRSYISGTNSLGFLVREILSLGYKKELYDIRENPQEREEDLEAFAKQLDNQSDLETFLSEIALLESFEESALEGSVVSDRVVLSSIHQAKGLEWDTVFLLSVNEGLFPSEKSLERMSDIEEERRLFYVAVTRARKELVLCVPKSAQGRGRYAPLAPSRFLLEAGSERFSHEDYEHWYS</sequence>
<feature type="binding site" evidence="10">
    <location>
        <begin position="29"/>
        <end position="36"/>
    </location>
    <ligand>
        <name>ATP</name>
        <dbReference type="ChEBI" id="CHEBI:30616"/>
    </ligand>
</feature>
<evidence type="ECO:0000256" key="3">
    <source>
        <dbReference type="ARBA" id="ARBA00022801"/>
    </source>
</evidence>
<keyword evidence="6" id="KW-0413">Isomerase</keyword>
<dbReference type="GO" id="GO:0005524">
    <property type="term" value="F:ATP binding"/>
    <property type="evidence" value="ECO:0007669"/>
    <property type="project" value="UniProtKB-UniRule"/>
</dbReference>
<comment type="catalytic activity">
    <reaction evidence="7">
        <text>Couples ATP hydrolysis with the unwinding of duplex DNA by translocating in the 3'-5' direction.</text>
        <dbReference type="EC" id="5.6.2.4"/>
    </reaction>
</comment>
<organism evidence="13 14">
    <name type="scientific">Leptospirillum ferrooxidans (strain C2-3)</name>
    <dbReference type="NCBI Taxonomy" id="1162668"/>
    <lineage>
        <taxon>Bacteria</taxon>
        <taxon>Pseudomonadati</taxon>
        <taxon>Nitrospirota</taxon>
        <taxon>Nitrospiria</taxon>
        <taxon>Nitrospirales</taxon>
        <taxon>Nitrospiraceae</taxon>
        <taxon>Leptospirillum</taxon>
    </lineage>
</organism>
<dbReference type="EC" id="5.6.2.4" evidence="8"/>
<dbReference type="InterPro" id="IPR000212">
    <property type="entry name" value="DNA_helicase_UvrD/REP"/>
</dbReference>
<name>I0INN1_LEPFC</name>
<reference evidence="14" key="2">
    <citation type="submission" date="2012-03" db="EMBL/GenBank/DDBJ databases">
        <title>The complete genome sequence of the pioneer microbe on fresh volcanic deposit, Leptospirillum ferrooxidans strain C2-3.</title>
        <authorList>
            <person name="Fujimura R."/>
            <person name="Sato Y."/>
            <person name="Nishizawa T."/>
            <person name="Nanba K."/>
            <person name="Oshima K."/>
            <person name="Hattori M."/>
            <person name="Kamijo T."/>
            <person name="Ohta H."/>
        </authorList>
    </citation>
    <scope>NUCLEOTIDE SEQUENCE [LARGE SCALE GENOMIC DNA]</scope>
    <source>
        <strain evidence="14">C2-3</strain>
    </source>
</reference>
<dbReference type="InterPro" id="IPR013986">
    <property type="entry name" value="DExx_box_DNA_helicase_dom_sf"/>
</dbReference>
<reference evidence="13 14" key="1">
    <citation type="journal article" date="2012" name="J. Bacteriol.">
        <title>Complete Genome Sequence of Leptospirillum ferrooxidans Strain C2-3, Isolated from a Fresh Volcanic Ash Deposit on the Island of Miyake, Japan.</title>
        <authorList>
            <person name="Fujimura R."/>
            <person name="Sato Y."/>
            <person name="Nishizawa T."/>
            <person name="Oshima K."/>
            <person name="Kim S.-W."/>
            <person name="Hattori M."/>
            <person name="Kamijo T."/>
            <person name="Ohta H."/>
        </authorList>
    </citation>
    <scope>NUCLEOTIDE SEQUENCE [LARGE SCALE GENOMIC DNA]</scope>
    <source>
        <strain evidence="13 14">C2-3</strain>
    </source>
</reference>
<evidence type="ECO:0000256" key="1">
    <source>
        <dbReference type="ARBA" id="ARBA00009922"/>
    </source>
</evidence>
<dbReference type="PANTHER" id="PTHR11070">
    <property type="entry name" value="UVRD / RECB / PCRA DNA HELICASE FAMILY MEMBER"/>
    <property type="match status" value="1"/>
</dbReference>
<evidence type="ECO:0000256" key="2">
    <source>
        <dbReference type="ARBA" id="ARBA00022741"/>
    </source>
</evidence>
<comment type="similarity">
    <text evidence="1">Belongs to the helicase family. UvrD subfamily.</text>
</comment>
<dbReference type="Gene3D" id="3.40.50.300">
    <property type="entry name" value="P-loop containing nucleotide triphosphate hydrolases"/>
    <property type="match status" value="2"/>
</dbReference>
<evidence type="ECO:0000256" key="4">
    <source>
        <dbReference type="ARBA" id="ARBA00022806"/>
    </source>
</evidence>
<keyword evidence="5 10" id="KW-0067">ATP-binding</keyword>
<dbReference type="EMBL" id="AP012342">
    <property type="protein sequence ID" value="BAM06880.1"/>
    <property type="molecule type" value="Genomic_DNA"/>
</dbReference>
<dbReference type="CDD" id="cd18807">
    <property type="entry name" value="SF1_C_UvrD"/>
    <property type="match status" value="1"/>
</dbReference>
<evidence type="ECO:0000256" key="8">
    <source>
        <dbReference type="ARBA" id="ARBA00034808"/>
    </source>
</evidence>
<dbReference type="eggNOG" id="COG0210">
    <property type="taxonomic scope" value="Bacteria"/>
</dbReference>
<dbReference type="Proteomes" id="UP000007382">
    <property type="component" value="Chromosome"/>
</dbReference>
<dbReference type="KEGG" id="lfc:LFE_1190"/>
<dbReference type="PROSITE" id="PS51217">
    <property type="entry name" value="UVRD_HELICASE_CTER"/>
    <property type="match status" value="1"/>
</dbReference>
<evidence type="ECO:0000259" key="12">
    <source>
        <dbReference type="PROSITE" id="PS51217"/>
    </source>
</evidence>
<gene>
    <name evidence="13" type="ordered locus">LFE_1190</name>
</gene>
<evidence type="ECO:0000313" key="14">
    <source>
        <dbReference type="Proteomes" id="UP000007382"/>
    </source>
</evidence>
<dbReference type="GO" id="GO:0000725">
    <property type="term" value="P:recombinational repair"/>
    <property type="evidence" value="ECO:0007669"/>
    <property type="project" value="TreeGrafter"/>
</dbReference>
<dbReference type="OrthoDB" id="9810135at2"/>
<dbReference type="GO" id="GO:0016887">
    <property type="term" value="F:ATP hydrolysis activity"/>
    <property type="evidence" value="ECO:0007669"/>
    <property type="project" value="RHEA"/>
</dbReference>
<keyword evidence="3 10" id="KW-0378">Hydrolase</keyword>
<feature type="domain" description="UvrD-like helicase ATP-binding" evidence="11">
    <location>
        <begin position="8"/>
        <end position="289"/>
    </location>
</feature>
<keyword evidence="14" id="KW-1185">Reference proteome</keyword>
<dbReference type="Gene3D" id="1.10.486.10">
    <property type="entry name" value="PCRA, domain 4"/>
    <property type="match status" value="1"/>
</dbReference>
<evidence type="ECO:0000256" key="10">
    <source>
        <dbReference type="PROSITE-ProRule" id="PRU00560"/>
    </source>
</evidence>
<dbReference type="AlphaFoldDB" id="I0INN1"/>
<feature type="domain" description="UvrD-like helicase C-terminal" evidence="12">
    <location>
        <begin position="290"/>
        <end position="560"/>
    </location>
</feature>
<dbReference type="GO" id="GO:0003677">
    <property type="term" value="F:DNA binding"/>
    <property type="evidence" value="ECO:0007669"/>
    <property type="project" value="InterPro"/>
</dbReference>
<evidence type="ECO:0000313" key="13">
    <source>
        <dbReference type="EMBL" id="BAM06880.1"/>
    </source>
</evidence>
<keyword evidence="4 10" id="KW-0347">Helicase</keyword>
<dbReference type="GO" id="GO:0005829">
    <property type="term" value="C:cytosol"/>
    <property type="evidence" value="ECO:0007669"/>
    <property type="project" value="TreeGrafter"/>
</dbReference>
<dbReference type="InterPro" id="IPR027417">
    <property type="entry name" value="P-loop_NTPase"/>
</dbReference>